<name>A0A1X0NZL1_9TRYP</name>
<protein>
    <recommendedName>
        <fullName evidence="5">Transmembrane protein</fullName>
    </recommendedName>
</protein>
<evidence type="ECO:0008006" key="5">
    <source>
        <dbReference type="Google" id="ProtNLM"/>
    </source>
</evidence>
<feature type="transmembrane region" description="Helical" evidence="2">
    <location>
        <begin position="109"/>
        <end position="128"/>
    </location>
</feature>
<organism evidence="3 4">
    <name type="scientific">Trypanosoma theileri</name>
    <dbReference type="NCBI Taxonomy" id="67003"/>
    <lineage>
        <taxon>Eukaryota</taxon>
        <taxon>Discoba</taxon>
        <taxon>Euglenozoa</taxon>
        <taxon>Kinetoplastea</taxon>
        <taxon>Metakinetoplastina</taxon>
        <taxon>Trypanosomatida</taxon>
        <taxon>Trypanosomatidae</taxon>
        <taxon>Trypanosoma</taxon>
    </lineage>
</organism>
<keyword evidence="2" id="KW-1133">Transmembrane helix</keyword>
<keyword evidence="1" id="KW-0175">Coiled coil</keyword>
<reference evidence="3 4" key="1">
    <citation type="submission" date="2017-03" db="EMBL/GenBank/DDBJ databases">
        <title>An alternative strategy for trypanosome survival in the mammalian bloodstream revealed through genome and transcriptome analysis of the ubiquitous bovine parasite Trypanosoma (Megatrypanum) theileri.</title>
        <authorList>
            <person name="Kelly S."/>
            <person name="Ivens A."/>
            <person name="Mott A."/>
            <person name="O'Neill E."/>
            <person name="Emms D."/>
            <person name="Macleod O."/>
            <person name="Voorheis P."/>
            <person name="Matthews J."/>
            <person name="Matthews K."/>
            <person name="Carrington M."/>
        </authorList>
    </citation>
    <scope>NUCLEOTIDE SEQUENCE [LARGE SCALE GENOMIC DNA]</scope>
    <source>
        <strain evidence="3">Edinburgh</strain>
    </source>
</reference>
<evidence type="ECO:0000256" key="1">
    <source>
        <dbReference type="SAM" id="Coils"/>
    </source>
</evidence>
<evidence type="ECO:0000256" key="2">
    <source>
        <dbReference type="SAM" id="Phobius"/>
    </source>
</evidence>
<accession>A0A1X0NZL1</accession>
<dbReference type="EMBL" id="NBCO01000009">
    <property type="protein sequence ID" value="ORC90134.1"/>
    <property type="molecule type" value="Genomic_DNA"/>
</dbReference>
<feature type="coiled-coil region" evidence="1">
    <location>
        <begin position="137"/>
        <end position="171"/>
    </location>
</feature>
<gene>
    <name evidence="3" type="ORF">TM35_000091840</name>
</gene>
<proteinExistence type="predicted"/>
<dbReference type="AlphaFoldDB" id="A0A1X0NZL1"/>
<dbReference type="Proteomes" id="UP000192257">
    <property type="component" value="Unassembled WGS sequence"/>
</dbReference>
<comment type="caution">
    <text evidence="3">The sequence shown here is derived from an EMBL/GenBank/DDBJ whole genome shotgun (WGS) entry which is preliminary data.</text>
</comment>
<dbReference type="RefSeq" id="XP_028884200.1">
    <property type="nucleotide sequence ID" value="XM_029024423.1"/>
</dbReference>
<dbReference type="OrthoDB" id="264281at2759"/>
<evidence type="ECO:0000313" key="4">
    <source>
        <dbReference type="Proteomes" id="UP000192257"/>
    </source>
</evidence>
<sequence>MSAGDAGGSGGVFNATPEEFVKATADVTSRLREAVDVARKDPSKEIGISSEELQQRRKLATTPRNFVGDGTNRMFEVKSSARAQQIMNKGLLDKQREMRQREVLKKMGILRKVQVGLFIVGIGFVWWLGVEFLLPQYAAVQERNRILQLRYERAQMKLEELEKQKRQSTES</sequence>
<dbReference type="VEuPathDB" id="TriTrypDB:TM35_000091840"/>
<keyword evidence="4" id="KW-1185">Reference proteome</keyword>
<keyword evidence="2" id="KW-0812">Transmembrane</keyword>
<keyword evidence="2" id="KW-0472">Membrane</keyword>
<dbReference type="GeneID" id="39984203"/>
<evidence type="ECO:0000313" key="3">
    <source>
        <dbReference type="EMBL" id="ORC90134.1"/>
    </source>
</evidence>